<dbReference type="GO" id="GO:0005524">
    <property type="term" value="F:ATP binding"/>
    <property type="evidence" value="ECO:0007669"/>
    <property type="project" value="UniProtKB-KW"/>
</dbReference>
<evidence type="ECO:0000313" key="11">
    <source>
        <dbReference type="EMBL" id="GMT26626.1"/>
    </source>
</evidence>
<evidence type="ECO:0000256" key="6">
    <source>
        <dbReference type="ARBA" id="ARBA00038999"/>
    </source>
</evidence>
<dbReference type="Proteomes" id="UP001432322">
    <property type="component" value="Unassembled WGS sequence"/>
</dbReference>
<comment type="catalytic activity">
    <reaction evidence="9">
        <text>L-tyrosyl-[protein] + ATP = O-phospho-L-tyrosyl-[protein] + ADP + H(+)</text>
        <dbReference type="Rhea" id="RHEA:10596"/>
        <dbReference type="Rhea" id="RHEA-COMP:10136"/>
        <dbReference type="Rhea" id="RHEA-COMP:20101"/>
        <dbReference type="ChEBI" id="CHEBI:15378"/>
        <dbReference type="ChEBI" id="CHEBI:30616"/>
        <dbReference type="ChEBI" id="CHEBI:46858"/>
        <dbReference type="ChEBI" id="CHEBI:61978"/>
        <dbReference type="ChEBI" id="CHEBI:456216"/>
        <dbReference type="EC" id="2.7.12.2"/>
    </reaction>
</comment>
<dbReference type="PROSITE" id="PS50011">
    <property type="entry name" value="PROTEIN_KINASE_DOM"/>
    <property type="match status" value="1"/>
</dbReference>
<name>A0AAV5W3A8_9BILA</name>
<evidence type="ECO:0000256" key="9">
    <source>
        <dbReference type="ARBA" id="ARBA00051693"/>
    </source>
</evidence>
<organism evidence="11 12">
    <name type="scientific">Pristionchus fissidentatus</name>
    <dbReference type="NCBI Taxonomy" id="1538716"/>
    <lineage>
        <taxon>Eukaryota</taxon>
        <taxon>Metazoa</taxon>
        <taxon>Ecdysozoa</taxon>
        <taxon>Nematoda</taxon>
        <taxon>Chromadorea</taxon>
        <taxon>Rhabditida</taxon>
        <taxon>Rhabditina</taxon>
        <taxon>Diplogasteromorpha</taxon>
        <taxon>Diplogasteroidea</taxon>
        <taxon>Neodiplogasteridae</taxon>
        <taxon>Pristionchus</taxon>
    </lineage>
</organism>
<comment type="similarity">
    <text evidence="5">Belongs to the protein kinase superfamily. STE Ser/Thr protein kinase family. MAP kinase kinase subfamily.</text>
</comment>
<dbReference type="GO" id="GO:0004708">
    <property type="term" value="F:MAP kinase kinase activity"/>
    <property type="evidence" value="ECO:0007669"/>
    <property type="project" value="UniProtKB-EC"/>
</dbReference>
<evidence type="ECO:0000256" key="2">
    <source>
        <dbReference type="ARBA" id="ARBA00022741"/>
    </source>
</evidence>
<evidence type="ECO:0000256" key="1">
    <source>
        <dbReference type="ARBA" id="ARBA00022679"/>
    </source>
</evidence>
<evidence type="ECO:0000256" key="5">
    <source>
        <dbReference type="ARBA" id="ARBA00038035"/>
    </source>
</evidence>
<dbReference type="EMBL" id="BTSY01000005">
    <property type="protein sequence ID" value="GMT26626.1"/>
    <property type="molecule type" value="Genomic_DNA"/>
</dbReference>
<comment type="catalytic activity">
    <reaction evidence="7">
        <text>L-seryl-[protein] + ATP = O-phospho-L-seryl-[protein] + ADP + H(+)</text>
        <dbReference type="Rhea" id="RHEA:17989"/>
        <dbReference type="Rhea" id="RHEA-COMP:9863"/>
        <dbReference type="Rhea" id="RHEA-COMP:11604"/>
        <dbReference type="ChEBI" id="CHEBI:15378"/>
        <dbReference type="ChEBI" id="CHEBI:29999"/>
        <dbReference type="ChEBI" id="CHEBI:30616"/>
        <dbReference type="ChEBI" id="CHEBI:83421"/>
        <dbReference type="ChEBI" id="CHEBI:456216"/>
        <dbReference type="EC" id="2.7.12.2"/>
    </reaction>
</comment>
<dbReference type="SMART" id="SM00220">
    <property type="entry name" value="S_TKc"/>
    <property type="match status" value="1"/>
</dbReference>
<keyword evidence="12" id="KW-1185">Reference proteome</keyword>
<comment type="caution">
    <text evidence="11">The sequence shown here is derived from an EMBL/GenBank/DDBJ whole genome shotgun (WGS) entry which is preliminary data.</text>
</comment>
<evidence type="ECO:0000256" key="3">
    <source>
        <dbReference type="ARBA" id="ARBA00022777"/>
    </source>
</evidence>
<evidence type="ECO:0000313" key="12">
    <source>
        <dbReference type="Proteomes" id="UP001432322"/>
    </source>
</evidence>
<reference evidence="11" key="1">
    <citation type="submission" date="2023-10" db="EMBL/GenBank/DDBJ databases">
        <title>Genome assembly of Pristionchus species.</title>
        <authorList>
            <person name="Yoshida K."/>
            <person name="Sommer R.J."/>
        </authorList>
    </citation>
    <scope>NUCLEOTIDE SEQUENCE</scope>
    <source>
        <strain evidence="11">RS5133</strain>
    </source>
</reference>
<dbReference type="AlphaFoldDB" id="A0AAV5W3A8"/>
<evidence type="ECO:0000256" key="7">
    <source>
        <dbReference type="ARBA" id="ARBA00049014"/>
    </source>
</evidence>
<dbReference type="InterPro" id="IPR011009">
    <property type="entry name" value="Kinase-like_dom_sf"/>
</dbReference>
<keyword evidence="3" id="KW-0418">Kinase</keyword>
<feature type="non-terminal residue" evidence="11">
    <location>
        <position position="1"/>
    </location>
</feature>
<evidence type="ECO:0000256" key="8">
    <source>
        <dbReference type="ARBA" id="ARBA00049299"/>
    </source>
</evidence>
<gene>
    <name evidence="11" type="ORF">PFISCL1PPCAC_17923</name>
</gene>
<evidence type="ECO:0000259" key="10">
    <source>
        <dbReference type="PROSITE" id="PS50011"/>
    </source>
</evidence>
<proteinExistence type="inferred from homology"/>
<evidence type="ECO:0000256" key="4">
    <source>
        <dbReference type="ARBA" id="ARBA00022840"/>
    </source>
</evidence>
<keyword evidence="4" id="KW-0067">ATP-binding</keyword>
<accession>A0AAV5W3A8</accession>
<protein>
    <recommendedName>
        <fullName evidence="6">mitogen-activated protein kinase kinase</fullName>
        <ecNumber evidence="6">2.7.12.2</ecNumber>
    </recommendedName>
</protein>
<dbReference type="InterPro" id="IPR000719">
    <property type="entry name" value="Prot_kinase_dom"/>
</dbReference>
<dbReference type="SUPFAM" id="SSF56112">
    <property type="entry name" value="Protein kinase-like (PK-like)"/>
    <property type="match status" value="1"/>
</dbReference>
<keyword evidence="2" id="KW-0547">Nucleotide-binding</keyword>
<feature type="non-terminal residue" evidence="11">
    <location>
        <position position="107"/>
    </location>
</feature>
<dbReference type="PANTHER" id="PTHR48013">
    <property type="entry name" value="DUAL SPECIFICITY MITOGEN-ACTIVATED PROTEIN KINASE KINASE 5-RELATED"/>
    <property type="match status" value="1"/>
</dbReference>
<comment type="catalytic activity">
    <reaction evidence="8">
        <text>L-threonyl-[protein] + ATP = O-phospho-L-threonyl-[protein] + ADP + H(+)</text>
        <dbReference type="Rhea" id="RHEA:46608"/>
        <dbReference type="Rhea" id="RHEA-COMP:11060"/>
        <dbReference type="Rhea" id="RHEA-COMP:11605"/>
        <dbReference type="ChEBI" id="CHEBI:15378"/>
        <dbReference type="ChEBI" id="CHEBI:30013"/>
        <dbReference type="ChEBI" id="CHEBI:30616"/>
        <dbReference type="ChEBI" id="CHEBI:61977"/>
        <dbReference type="ChEBI" id="CHEBI:456216"/>
        <dbReference type="EC" id="2.7.12.2"/>
    </reaction>
</comment>
<feature type="domain" description="Protein kinase" evidence="10">
    <location>
        <begin position="1"/>
        <end position="107"/>
    </location>
</feature>
<sequence length="107" mass="12038">AIILEYCETTLRSVISNYPMTKSAFVSHITSIASGIQYLHRNNTLHRDLKPENVLIDSNGTAKLCDFGISRDFANKSTMITVIGTRPYMAPELIRQTNCSEKIDVWS</sequence>
<dbReference type="EC" id="2.7.12.2" evidence="6"/>
<dbReference type="PANTHER" id="PTHR48013:SF9">
    <property type="entry name" value="DUAL SPECIFICITY MITOGEN-ACTIVATED PROTEIN KINASE KINASE 5"/>
    <property type="match status" value="1"/>
</dbReference>
<dbReference type="Gene3D" id="1.10.510.10">
    <property type="entry name" value="Transferase(Phosphotransferase) domain 1"/>
    <property type="match status" value="1"/>
</dbReference>
<dbReference type="Pfam" id="PF00069">
    <property type="entry name" value="Pkinase"/>
    <property type="match status" value="1"/>
</dbReference>
<keyword evidence="1" id="KW-0808">Transferase</keyword>